<feature type="region of interest" description="Disordered" evidence="8">
    <location>
        <begin position="1"/>
        <end position="40"/>
    </location>
</feature>
<comment type="subcellular location">
    <subcellularLocation>
        <location evidence="1 7">Cell membrane</location>
        <topology evidence="1 7">Multi-pass membrane protein</topology>
    </subcellularLocation>
</comment>
<sequence>MTSVDTEEARESREGRRTTPTVPAPTGRQGRPPRTALPPEQSLLPGASRRGFWLYLIPGFVLFTVIVLVPLIWNVYLSFTDYRGIRPPTWAGLDNWRELLVDDRFWTSFLNSVFLIIAMVVVPTVLGLLLAAMLFDLIGRKFGGRLASFLRATYYLPQILPVAIAAIVIGWILRPENGALNTVLDAIGLGALQHNWLGSPDTALLSIMVVMVWVQLGYPVVIFMAALQRVDPELYEAAELDGAGWFQRFRAITVSIIRPEIFVVVLTCTIAALKVFGPIYALTRGGPGDSTIVPSYYAYSEFFQSQQVGYGATIATALTLVIVVITIFFIQAQNRVERAERER</sequence>
<name>A0A7W3JJN9_9MICO</name>
<keyword evidence="5 7" id="KW-1133">Transmembrane helix</keyword>
<evidence type="ECO:0000256" key="6">
    <source>
        <dbReference type="ARBA" id="ARBA00023136"/>
    </source>
</evidence>
<evidence type="ECO:0000256" key="8">
    <source>
        <dbReference type="SAM" id="MobiDB-lite"/>
    </source>
</evidence>
<feature type="transmembrane region" description="Helical" evidence="7">
    <location>
        <begin position="109"/>
        <end position="135"/>
    </location>
</feature>
<gene>
    <name evidence="11" type="ORF">FB463_002393</name>
    <name evidence="10" type="ORF">FFA01_10280</name>
</gene>
<dbReference type="CDD" id="cd06261">
    <property type="entry name" value="TM_PBP2"/>
    <property type="match status" value="1"/>
</dbReference>
<reference evidence="10 12" key="1">
    <citation type="submission" date="2019-07" db="EMBL/GenBank/DDBJ databases">
        <title>Whole genome shotgun sequence of Frigoribacterium faeni NBRC 103066.</title>
        <authorList>
            <person name="Hosoyama A."/>
            <person name="Uohara A."/>
            <person name="Ohji S."/>
            <person name="Ichikawa N."/>
        </authorList>
    </citation>
    <scope>NUCLEOTIDE SEQUENCE [LARGE SCALE GENOMIC DNA]</scope>
    <source>
        <strain evidence="10 12">NBRC 103066</strain>
    </source>
</reference>
<dbReference type="InterPro" id="IPR000515">
    <property type="entry name" value="MetI-like"/>
</dbReference>
<feature type="compositionally biased region" description="Basic and acidic residues" evidence="8">
    <location>
        <begin position="7"/>
        <end position="17"/>
    </location>
</feature>
<dbReference type="GO" id="GO:0005886">
    <property type="term" value="C:plasma membrane"/>
    <property type="evidence" value="ECO:0007669"/>
    <property type="project" value="UniProtKB-SubCell"/>
</dbReference>
<organism evidence="11 13">
    <name type="scientific">Frigoribacterium faeni</name>
    <dbReference type="NCBI Taxonomy" id="145483"/>
    <lineage>
        <taxon>Bacteria</taxon>
        <taxon>Bacillati</taxon>
        <taxon>Actinomycetota</taxon>
        <taxon>Actinomycetes</taxon>
        <taxon>Micrococcales</taxon>
        <taxon>Microbacteriaceae</taxon>
        <taxon>Frigoribacterium</taxon>
    </lineage>
</organism>
<dbReference type="PANTHER" id="PTHR30193">
    <property type="entry name" value="ABC TRANSPORTER PERMEASE PROTEIN"/>
    <property type="match status" value="1"/>
</dbReference>
<evidence type="ECO:0000259" key="9">
    <source>
        <dbReference type="PROSITE" id="PS50928"/>
    </source>
</evidence>
<feature type="transmembrane region" description="Helical" evidence="7">
    <location>
        <begin position="261"/>
        <end position="281"/>
    </location>
</feature>
<dbReference type="EMBL" id="BJUV01000007">
    <property type="protein sequence ID" value="GEK82719.1"/>
    <property type="molecule type" value="Genomic_DNA"/>
</dbReference>
<evidence type="ECO:0000313" key="13">
    <source>
        <dbReference type="Proteomes" id="UP000522688"/>
    </source>
</evidence>
<comment type="caution">
    <text evidence="11">The sequence shown here is derived from an EMBL/GenBank/DDBJ whole genome shotgun (WGS) entry which is preliminary data.</text>
</comment>
<feature type="transmembrane region" description="Helical" evidence="7">
    <location>
        <begin position="155"/>
        <end position="173"/>
    </location>
</feature>
<dbReference type="Gene3D" id="1.10.3720.10">
    <property type="entry name" value="MetI-like"/>
    <property type="match status" value="1"/>
</dbReference>
<keyword evidence="3" id="KW-1003">Cell membrane</keyword>
<dbReference type="EMBL" id="JACGWW010000003">
    <property type="protein sequence ID" value="MBA8814127.1"/>
    <property type="molecule type" value="Genomic_DNA"/>
</dbReference>
<keyword evidence="2 7" id="KW-0813">Transport</keyword>
<dbReference type="PANTHER" id="PTHR30193:SF37">
    <property type="entry name" value="INNER MEMBRANE ABC TRANSPORTER PERMEASE PROTEIN YCJO"/>
    <property type="match status" value="1"/>
</dbReference>
<keyword evidence="6 7" id="KW-0472">Membrane</keyword>
<feature type="transmembrane region" description="Helical" evidence="7">
    <location>
        <begin position="308"/>
        <end position="330"/>
    </location>
</feature>
<evidence type="ECO:0000256" key="7">
    <source>
        <dbReference type="RuleBase" id="RU363032"/>
    </source>
</evidence>
<dbReference type="InterPro" id="IPR035906">
    <property type="entry name" value="MetI-like_sf"/>
</dbReference>
<dbReference type="InterPro" id="IPR051393">
    <property type="entry name" value="ABC_transporter_permease"/>
</dbReference>
<proteinExistence type="inferred from homology"/>
<evidence type="ECO:0000256" key="2">
    <source>
        <dbReference type="ARBA" id="ARBA00022448"/>
    </source>
</evidence>
<evidence type="ECO:0000256" key="4">
    <source>
        <dbReference type="ARBA" id="ARBA00022692"/>
    </source>
</evidence>
<dbReference type="RefSeq" id="WP_146853664.1">
    <property type="nucleotide sequence ID" value="NZ_BAAAHR010000006.1"/>
</dbReference>
<dbReference type="SUPFAM" id="SSF161098">
    <property type="entry name" value="MetI-like"/>
    <property type="match status" value="1"/>
</dbReference>
<reference evidence="11 13" key="2">
    <citation type="submission" date="2020-07" db="EMBL/GenBank/DDBJ databases">
        <title>Sequencing the genomes of 1000 actinobacteria strains.</title>
        <authorList>
            <person name="Klenk H.-P."/>
        </authorList>
    </citation>
    <scope>NUCLEOTIDE SEQUENCE [LARGE SCALE GENOMIC DNA]</scope>
    <source>
        <strain evidence="11 13">DSM 10309</strain>
    </source>
</reference>
<evidence type="ECO:0000313" key="11">
    <source>
        <dbReference type="EMBL" id="MBA8814127.1"/>
    </source>
</evidence>
<dbReference type="GO" id="GO:0055085">
    <property type="term" value="P:transmembrane transport"/>
    <property type="evidence" value="ECO:0007669"/>
    <property type="project" value="InterPro"/>
</dbReference>
<keyword evidence="4 7" id="KW-0812">Transmembrane</keyword>
<dbReference type="PROSITE" id="PS50928">
    <property type="entry name" value="ABC_TM1"/>
    <property type="match status" value="1"/>
</dbReference>
<dbReference type="SUPFAM" id="SSF160964">
    <property type="entry name" value="MalF N-terminal region-like"/>
    <property type="match status" value="1"/>
</dbReference>
<accession>A0A7W3JJN9</accession>
<feature type="transmembrane region" description="Helical" evidence="7">
    <location>
        <begin position="52"/>
        <end position="73"/>
    </location>
</feature>
<evidence type="ECO:0000313" key="10">
    <source>
        <dbReference type="EMBL" id="GEK82719.1"/>
    </source>
</evidence>
<feature type="domain" description="ABC transmembrane type-1" evidence="9">
    <location>
        <begin position="109"/>
        <end position="331"/>
    </location>
</feature>
<keyword evidence="12" id="KW-1185">Reference proteome</keyword>
<evidence type="ECO:0000256" key="3">
    <source>
        <dbReference type="ARBA" id="ARBA00022475"/>
    </source>
</evidence>
<dbReference type="Pfam" id="PF00528">
    <property type="entry name" value="BPD_transp_1"/>
    <property type="match status" value="1"/>
</dbReference>
<comment type="similarity">
    <text evidence="7">Belongs to the binding-protein-dependent transport system permease family.</text>
</comment>
<dbReference type="AlphaFoldDB" id="A0A7W3JJN9"/>
<dbReference type="Proteomes" id="UP000321154">
    <property type="component" value="Unassembled WGS sequence"/>
</dbReference>
<dbReference type="OrthoDB" id="145927at2"/>
<evidence type="ECO:0000256" key="1">
    <source>
        <dbReference type="ARBA" id="ARBA00004651"/>
    </source>
</evidence>
<dbReference type="Proteomes" id="UP000522688">
    <property type="component" value="Unassembled WGS sequence"/>
</dbReference>
<feature type="transmembrane region" description="Helical" evidence="7">
    <location>
        <begin position="203"/>
        <end position="227"/>
    </location>
</feature>
<evidence type="ECO:0000313" key="12">
    <source>
        <dbReference type="Proteomes" id="UP000321154"/>
    </source>
</evidence>
<evidence type="ECO:0000256" key="5">
    <source>
        <dbReference type="ARBA" id="ARBA00022989"/>
    </source>
</evidence>
<protein>
    <submittedName>
        <fullName evidence="10">ABC transporter permease</fullName>
    </submittedName>
    <submittedName>
        <fullName evidence="11">Raffinose/stachyose/melibiose transport system permease protein</fullName>
    </submittedName>
</protein>